<feature type="compositionally biased region" description="Basic and acidic residues" evidence="16">
    <location>
        <begin position="312"/>
        <end position="321"/>
    </location>
</feature>
<feature type="compositionally biased region" description="Basic and acidic residues" evidence="16">
    <location>
        <begin position="149"/>
        <end position="160"/>
    </location>
</feature>
<dbReference type="GO" id="GO:0032958">
    <property type="term" value="P:inositol phosphate biosynthetic process"/>
    <property type="evidence" value="ECO:0007669"/>
    <property type="project" value="UniProtKB-ARBA"/>
</dbReference>
<dbReference type="SUPFAM" id="SSF56059">
    <property type="entry name" value="Glutathione synthetase ATP-binding domain-like"/>
    <property type="match status" value="1"/>
</dbReference>
<evidence type="ECO:0000256" key="14">
    <source>
        <dbReference type="RuleBase" id="RU365032"/>
    </source>
</evidence>
<dbReference type="InterPro" id="IPR013651">
    <property type="entry name" value="ATP-grasp_RimK-type"/>
</dbReference>
<dbReference type="Gene3D" id="3.40.50.1240">
    <property type="entry name" value="Phosphoglycerate mutase-like"/>
    <property type="match status" value="1"/>
</dbReference>
<dbReference type="Proteomes" id="UP000672032">
    <property type="component" value="Chromosome 3"/>
</dbReference>
<evidence type="ECO:0000256" key="15">
    <source>
        <dbReference type="SAM" id="Coils"/>
    </source>
</evidence>
<dbReference type="Pfam" id="PF08443">
    <property type="entry name" value="RimK"/>
    <property type="match status" value="1"/>
</dbReference>
<dbReference type="EC" id="2.7.4.24" evidence="3 14"/>
<keyword evidence="6 14" id="KW-0808">Transferase</keyword>
<dbReference type="FunFam" id="3.40.50.11950:FF:000002">
    <property type="entry name" value="Inositol hexakisphosphate and diphosphoinositol-pentakisphosphate kinase"/>
    <property type="match status" value="1"/>
</dbReference>
<feature type="compositionally biased region" description="Polar residues" evidence="16">
    <location>
        <begin position="235"/>
        <end position="255"/>
    </location>
</feature>
<evidence type="ECO:0000256" key="10">
    <source>
        <dbReference type="ARBA" id="ARBA00023212"/>
    </source>
</evidence>
<evidence type="ECO:0000256" key="16">
    <source>
        <dbReference type="SAM" id="MobiDB-lite"/>
    </source>
</evidence>
<dbReference type="GO" id="GO:0005524">
    <property type="term" value="F:ATP binding"/>
    <property type="evidence" value="ECO:0007669"/>
    <property type="project" value="UniProtKB-KW"/>
</dbReference>
<protein>
    <recommendedName>
        <fullName evidence="13 14">Inositol hexakisphosphate and diphosphoinositol-pentakisphosphate kinase</fullName>
        <ecNumber evidence="3 14">2.7.4.24</ecNumber>
    </recommendedName>
</protein>
<feature type="compositionally biased region" description="Low complexity" evidence="16">
    <location>
        <begin position="194"/>
        <end position="210"/>
    </location>
</feature>
<dbReference type="SUPFAM" id="SSF53254">
    <property type="entry name" value="Phosphoglycerate mutase-like"/>
    <property type="match status" value="1"/>
</dbReference>
<feature type="region of interest" description="Disordered" evidence="16">
    <location>
        <begin position="1244"/>
        <end position="1264"/>
    </location>
</feature>
<dbReference type="Pfam" id="PF18086">
    <property type="entry name" value="PPIP5K2_N"/>
    <property type="match status" value="1"/>
</dbReference>
<dbReference type="GO" id="GO:0006020">
    <property type="term" value="P:inositol metabolic process"/>
    <property type="evidence" value="ECO:0007669"/>
    <property type="project" value="TreeGrafter"/>
</dbReference>
<name>A0A8A3P4F3_9HELO</name>
<comment type="subcellular location">
    <subcellularLocation>
        <location evidence="1 14">Cytoplasm</location>
        <location evidence="1 14">Cytoskeleton</location>
    </subcellularLocation>
</comment>
<dbReference type="InterPro" id="IPR037446">
    <property type="entry name" value="His_Pase_VIP1"/>
</dbReference>
<organism evidence="19 20">
    <name type="scientific">Monilinia vaccinii-corymbosi</name>
    <dbReference type="NCBI Taxonomy" id="61207"/>
    <lineage>
        <taxon>Eukaryota</taxon>
        <taxon>Fungi</taxon>
        <taxon>Dikarya</taxon>
        <taxon>Ascomycota</taxon>
        <taxon>Pezizomycotina</taxon>
        <taxon>Leotiomycetes</taxon>
        <taxon>Helotiales</taxon>
        <taxon>Sclerotiniaceae</taxon>
        <taxon>Monilinia</taxon>
    </lineage>
</organism>
<proteinExistence type="inferred from homology"/>
<feature type="region of interest" description="Disordered" evidence="16">
    <location>
        <begin position="678"/>
        <end position="708"/>
    </location>
</feature>
<keyword evidence="15" id="KW-0175">Coiled coil</keyword>
<evidence type="ECO:0000256" key="8">
    <source>
        <dbReference type="ARBA" id="ARBA00022777"/>
    </source>
</evidence>
<keyword evidence="9 14" id="KW-0067">ATP-binding</keyword>
<feature type="compositionally biased region" description="Basic and acidic residues" evidence="16">
    <location>
        <begin position="698"/>
        <end position="708"/>
    </location>
</feature>
<dbReference type="InterPro" id="IPR029033">
    <property type="entry name" value="His_PPase_superfam"/>
</dbReference>
<keyword evidence="4 14" id="KW-0963">Cytoplasm</keyword>
<evidence type="ECO:0000259" key="17">
    <source>
        <dbReference type="Pfam" id="PF08443"/>
    </source>
</evidence>
<evidence type="ECO:0000256" key="12">
    <source>
        <dbReference type="ARBA" id="ARBA00034629"/>
    </source>
</evidence>
<dbReference type="GO" id="GO:0005856">
    <property type="term" value="C:cytoskeleton"/>
    <property type="evidence" value="ECO:0007669"/>
    <property type="project" value="UniProtKB-SubCell"/>
</dbReference>
<feature type="region of interest" description="Disordered" evidence="16">
    <location>
        <begin position="1143"/>
        <end position="1164"/>
    </location>
</feature>
<comment type="catalytic activity">
    <reaction evidence="12">
        <text>1D-myo-inositol hexakisphosphate + ATP = 1-diphospho-1D-myo-inositol 2,3,4,5,6-pentakisphosphate + ADP</text>
        <dbReference type="Rhea" id="RHEA:37459"/>
        <dbReference type="ChEBI" id="CHEBI:30616"/>
        <dbReference type="ChEBI" id="CHEBI:58130"/>
        <dbReference type="ChEBI" id="CHEBI:74946"/>
        <dbReference type="ChEBI" id="CHEBI:456216"/>
        <dbReference type="EC" id="2.7.4.24"/>
    </reaction>
    <physiologicalReaction direction="left-to-right" evidence="12">
        <dbReference type="Rhea" id="RHEA:37460"/>
    </physiologicalReaction>
</comment>
<feature type="compositionally biased region" description="Basic and acidic residues" evidence="16">
    <location>
        <begin position="952"/>
        <end position="962"/>
    </location>
</feature>
<feature type="compositionally biased region" description="Polar residues" evidence="16">
    <location>
        <begin position="92"/>
        <end position="105"/>
    </location>
</feature>
<feature type="region of interest" description="Disordered" evidence="16">
    <location>
        <begin position="1529"/>
        <end position="1617"/>
    </location>
</feature>
<feature type="compositionally biased region" description="Polar residues" evidence="16">
    <location>
        <begin position="1152"/>
        <end position="1164"/>
    </location>
</feature>
<evidence type="ECO:0000256" key="3">
    <source>
        <dbReference type="ARBA" id="ARBA00012893"/>
    </source>
</evidence>
<dbReference type="PANTHER" id="PTHR12750">
    <property type="entry name" value="DIPHOSPHOINOSITOL PENTAKISPHOSPHATE KINASE"/>
    <property type="match status" value="1"/>
</dbReference>
<evidence type="ECO:0000256" key="11">
    <source>
        <dbReference type="ARBA" id="ARBA00033696"/>
    </source>
</evidence>
<feature type="compositionally biased region" description="Polar residues" evidence="16">
    <location>
        <begin position="678"/>
        <end position="697"/>
    </location>
</feature>
<dbReference type="Gene3D" id="3.40.50.11950">
    <property type="match status" value="1"/>
</dbReference>
<feature type="domain" description="VIP1 N-terminal" evidence="18">
    <location>
        <begin position="330"/>
        <end position="417"/>
    </location>
</feature>
<evidence type="ECO:0000256" key="2">
    <source>
        <dbReference type="ARBA" id="ARBA00005609"/>
    </source>
</evidence>
<feature type="compositionally biased region" description="Low complexity" evidence="16">
    <location>
        <begin position="1529"/>
        <end position="1540"/>
    </location>
</feature>
<keyword evidence="20" id="KW-1185">Reference proteome</keyword>
<dbReference type="Pfam" id="PF00328">
    <property type="entry name" value="His_Phos_2"/>
    <property type="match status" value="1"/>
</dbReference>
<gene>
    <name evidence="19" type="ORF">DSL72_001701</name>
</gene>
<feature type="region of interest" description="Disordered" evidence="16">
    <location>
        <begin position="78"/>
        <end position="106"/>
    </location>
</feature>
<dbReference type="GO" id="GO:0033857">
    <property type="term" value="F:5-diphosphoinositol pentakisphosphate 1-kinase activity"/>
    <property type="evidence" value="ECO:0007669"/>
    <property type="project" value="TreeGrafter"/>
</dbReference>
<dbReference type="OrthoDB" id="18042at2759"/>
<feature type="region of interest" description="Disordered" evidence="16">
    <location>
        <begin position="940"/>
        <end position="966"/>
    </location>
</feature>
<comment type="similarity">
    <text evidence="2 14">Belongs to the histidine acid phosphatase family. VIP1 subfamily.</text>
</comment>
<evidence type="ECO:0000256" key="7">
    <source>
        <dbReference type="ARBA" id="ARBA00022741"/>
    </source>
</evidence>
<dbReference type="GO" id="GO:0052723">
    <property type="term" value="F:inositol hexakisphosphate 1-kinase activity"/>
    <property type="evidence" value="ECO:0007669"/>
    <property type="project" value="UniProtKB-ARBA"/>
</dbReference>
<feature type="region of interest" description="Disordered" evidence="16">
    <location>
        <begin position="721"/>
        <end position="813"/>
    </location>
</feature>
<feature type="coiled-coil region" evidence="15">
    <location>
        <begin position="1062"/>
        <end position="1089"/>
    </location>
</feature>
<accession>A0A8A3P4F3</accession>
<dbReference type="GO" id="GO:0005829">
    <property type="term" value="C:cytosol"/>
    <property type="evidence" value="ECO:0007669"/>
    <property type="project" value="TreeGrafter"/>
</dbReference>
<evidence type="ECO:0000256" key="6">
    <source>
        <dbReference type="ARBA" id="ARBA00022679"/>
    </source>
</evidence>
<evidence type="ECO:0000313" key="19">
    <source>
        <dbReference type="EMBL" id="QSZ32132.1"/>
    </source>
</evidence>
<feature type="compositionally biased region" description="Polar residues" evidence="16">
    <location>
        <begin position="1"/>
        <end position="28"/>
    </location>
</feature>
<feature type="compositionally biased region" description="Polar residues" evidence="16">
    <location>
        <begin position="42"/>
        <end position="51"/>
    </location>
</feature>
<dbReference type="EMBL" id="CP063407">
    <property type="protein sequence ID" value="QSZ32132.1"/>
    <property type="molecule type" value="Genomic_DNA"/>
</dbReference>
<dbReference type="FunFam" id="3.30.470.20:FF:000036">
    <property type="entry name" value="Inositol hexakisphosphate and diphosphoinositol-pentakisphosphate kinase"/>
    <property type="match status" value="1"/>
</dbReference>
<evidence type="ECO:0000313" key="20">
    <source>
        <dbReference type="Proteomes" id="UP000672032"/>
    </source>
</evidence>
<dbReference type="InterPro" id="IPR040557">
    <property type="entry name" value="VIP1_N"/>
</dbReference>
<sequence length="1617" mass="177831">METNDPSTDKQAVAFSPSNKFNSWGQDEQSTKESAGPKLKARTNSHSLSSATGSAILASLNRKGKCAEPLIHTELSCERASISMPPPPTKPLSKSRTSSTYSQRSPAALEVLEEVIKLGRTGTGHPDSAVEESESWKTNSIMADEKGLKAHPTTADDSKHVSVPPTEPALRPRASATEIDGKRLSVSSMYSLTSARAGGAISSAASATGSENGGGTRTTTASVSPGKGSGLPQAEASNISVTTSSGGPNAPNGHQLTAREPPAQAAELAKRNSVARGEAQPRPQPPQRSRSRAKRRFSGSTGASSHSPSSERGLHMKKEDEHKPAPWGVIGVCALDVKARSKPSRNILNRLISKGEFEVIVFGDKVILDEEVENWPICDFLISFYSDGFPLDKAIAYVQARKPFCVNDVPMQKILWDRRICLRILDKINVPTPKRLEVNRDGGPAVFTPEMAKHLKDTTGLTLEGPEDGTGGQMVAPKKVELIDNGDTLSVDGVLLAKPFVEKPVSGEDHNVCIYYPSSQGGGGRKLFRKIGNKSSEHVEDLTVPRAISEPGSSYIYEKFMRVDNAEDVKAYTVGPTFCHAETRKSPVVDGLVRRNTHGKEIRYITALTKEESAMATRIANSFGQRVCGFDLLRAQGKSYVIDVNGWSFVKDNEEYYEQCARILKDMFVREKQTNLGQCQPVSGLTSPTDGAMSPTTARKESGLKDNHRSGLQEVISQSPSMSNLLHGNHPNHGSHRLSGSGSPQFGTSADPTPKTSPPLALEQDASAVPSTDILPPPVVSVPSEVPSDASPVPPAPIPTPGQDQQTMPPPAPKHTWKLKGMVSVIRHADRTPKQKYKYTFHTKPFIDLLKGHQEEVLLIGEAALDSVMRAVDAAALEGAEDKEKLKSLRNVLAKKGGWAGTKVQIKPMFRKRKPEESLGSEIPPPAPEDLAAVRPSLAHTESAQWPGKAKNVTDLDRRSPTRNDSSFGVTLSRITAAEESLVLDKLQLIVKWGGEPTHSARYQAHELGENMRNDLQLMNKDILDEVHVFSSSERRVTTSAQIWASAFTGQKDLASDFITVRKDLLDDSNAAKDEMDKVKKKLKTLLRQGNEAPPEFAWPAEMPEPSIVQKYVVKLMKFHRRVMRNNYSKLYGGAATSLNAIVNPTDKESKGSSPTMGSAMSQANATSSIQARWCCGEDAELFRERWEKLFNEFSDAEKVDPSKISELYDTMKFDALHNRQFLEWVFTPSKSILEEEEVELAWEKDRSRNSESPKDESVPAERAEANRTLHRRMFRRKSVLNGKDNEEESYFRLFTGSSQTKAKTDVRLEKLRELYKLSKVLFDFICPQEYGIADSEKLEIGLLTSLPLLKEIVQDLEEMQASDDAKAFVYFTKESHIYTLLNCILEGGIETKIKRSAIPELDYLSQICFELYESENKTPLDAQDVAKYAYSIRITISPGAHTYDPLDVQLDSKHCIGCAPRRSLTAHADWKYVIDTLRAKFHQVKLPKSFLAVNLAESHTFHKKEELEHVQGDPTIADMLNIKNQNENENQDQNENQNEIQKESQNEDEIGNGNGNGNENENENENKAEETEQSDVAGATNQGIADPASHLTESGDDLDLDLNDAGAVPKSHGESV</sequence>
<keyword evidence="5" id="KW-0597">Phosphoprotein</keyword>
<keyword evidence="10" id="KW-0206">Cytoskeleton</keyword>
<feature type="domain" description="ATP-grasp fold RimK-type" evidence="17">
    <location>
        <begin position="556"/>
        <end position="648"/>
    </location>
</feature>
<keyword evidence="8 14" id="KW-0418">Kinase</keyword>
<keyword evidence="7 14" id="KW-0547">Nucleotide-binding</keyword>
<feature type="compositionally biased region" description="Low complexity" evidence="16">
    <location>
        <begin position="781"/>
        <end position="791"/>
    </location>
</feature>
<reference evidence="19" key="1">
    <citation type="submission" date="2020-10" db="EMBL/GenBank/DDBJ databases">
        <title>Genome Sequence of Monilinia vaccinii-corymbosi Sheds Light on Mummy Berry Disease Infection of Blueberry and Mating Type.</title>
        <authorList>
            <person name="Yow A.G."/>
            <person name="Zhang Y."/>
            <person name="Bansal K."/>
            <person name="Eacker S.M."/>
            <person name="Sullivan S."/>
            <person name="Liachko I."/>
            <person name="Cubeta M.A."/>
            <person name="Rollins J.A."/>
            <person name="Ashrafi H."/>
        </authorList>
    </citation>
    <scope>NUCLEOTIDE SEQUENCE</scope>
    <source>
        <strain evidence="19">RL-1</strain>
    </source>
</reference>
<evidence type="ECO:0000256" key="9">
    <source>
        <dbReference type="ARBA" id="ARBA00022840"/>
    </source>
</evidence>
<evidence type="ECO:0000256" key="1">
    <source>
        <dbReference type="ARBA" id="ARBA00004245"/>
    </source>
</evidence>
<feature type="compositionally biased region" description="Polar residues" evidence="16">
    <location>
        <begin position="738"/>
        <end position="751"/>
    </location>
</feature>
<evidence type="ECO:0000256" key="5">
    <source>
        <dbReference type="ARBA" id="ARBA00022553"/>
    </source>
</evidence>
<dbReference type="InterPro" id="IPR000560">
    <property type="entry name" value="His_Pase_clade-2"/>
</dbReference>
<comment type="catalytic activity">
    <reaction evidence="11">
        <text>5-diphospho-1D-myo-inositol 1,2,3,4,6-pentakisphosphate + ATP + H(+) = 1,5-bis(diphospho)-1D-myo-inositol 2,3,4,6-tetrakisphosphate + ADP</text>
        <dbReference type="Rhea" id="RHEA:10276"/>
        <dbReference type="ChEBI" id="CHEBI:15378"/>
        <dbReference type="ChEBI" id="CHEBI:30616"/>
        <dbReference type="ChEBI" id="CHEBI:58628"/>
        <dbReference type="ChEBI" id="CHEBI:77983"/>
        <dbReference type="ChEBI" id="CHEBI:456216"/>
        <dbReference type="EC" id="2.7.4.24"/>
    </reaction>
    <physiologicalReaction direction="left-to-right" evidence="11">
        <dbReference type="Rhea" id="RHEA:10277"/>
    </physiologicalReaction>
</comment>
<dbReference type="FunFam" id="3.40.50.1240:FF:000059">
    <property type="entry name" value="Inositol hexakisphosphate and diphosphoinositol-pentakisphosphate kinase"/>
    <property type="match status" value="1"/>
</dbReference>
<evidence type="ECO:0000256" key="13">
    <source>
        <dbReference type="ARBA" id="ARBA00071668"/>
    </source>
</evidence>
<dbReference type="GO" id="GO:0052843">
    <property type="term" value="F:inositol-1-diphosphate-2,3,4,5,6-pentakisphosphate diphosphatase activity"/>
    <property type="evidence" value="ECO:0007669"/>
    <property type="project" value="UniProtKB-ARBA"/>
</dbReference>
<evidence type="ECO:0000256" key="4">
    <source>
        <dbReference type="ARBA" id="ARBA00022490"/>
    </source>
</evidence>
<feature type="region of interest" description="Disordered" evidence="16">
    <location>
        <begin position="149"/>
        <end position="321"/>
    </location>
</feature>
<evidence type="ECO:0000259" key="18">
    <source>
        <dbReference type="Pfam" id="PF18086"/>
    </source>
</evidence>
<feature type="compositionally biased region" description="Low complexity" evidence="16">
    <location>
        <begin position="298"/>
        <end position="310"/>
    </location>
</feature>
<comment type="function">
    <text evidence="14">Bifunctional inositol kinase that acts in concert with the IP6K kinases to synthesize the diphosphate group-containing inositol pyrophosphates diphosphoinositol pentakisphosphate, PP-InsP5, and bis-diphosphoinositol tetrakisphosphate, (PP)2-InsP4. PP-InsP5 and (PP)2-InsP4, also respectively called InsP7 and InsP8, may regulate a variety of cellular processes, including apoptosis, vesicle trafficking, cytoskeletal dynamics, and exocytosis. Phosphorylates inositol hexakisphosphate (InsP6).</text>
</comment>
<feature type="region of interest" description="Disordered" evidence="16">
    <location>
        <begin position="1"/>
        <end position="51"/>
    </location>
</feature>
<dbReference type="Gene3D" id="3.30.470.20">
    <property type="entry name" value="ATP-grasp fold, B domain"/>
    <property type="match status" value="1"/>
</dbReference>
<dbReference type="PANTHER" id="PTHR12750:SF9">
    <property type="entry name" value="INOSITOL HEXAKISPHOSPHATE AND DIPHOSPHOINOSITOL-PENTAKISPHOSPHATE KINASE"/>
    <property type="match status" value="1"/>
</dbReference>